<dbReference type="SUPFAM" id="SSF53300">
    <property type="entry name" value="vWA-like"/>
    <property type="match status" value="1"/>
</dbReference>
<accession>A0A2W2B7T3</accession>
<dbReference type="AlphaFoldDB" id="A0A2W2B7T3"/>
<keyword evidence="1" id="KW-0812">Transmembrane</keyword>
<comment type="caution">
    <text evidence="3">The sequence shown here is derived from an EMBL/GenBank/DDBJ whole genome shotgun (WGS) entry which is preliminary data.</text>
</comment>
<evidence type="ECO:0000313" key="4">
    <source>
        <dbReference type="Proteomes" id="UP000248795"/>
    </source>
</evidence>
<dbReference type="InterPro" id="IPR028087">
    <property type="entry name" value="Tad_N"/>
</dbReference>
<keyword evidence="4" id="KW-1185">Reference proteome</keyword>
<feature type="domain" description="Putative Flp pilus-assembly TadG-like N-terminal" evidence="2">
    <location>
        <begin position="18"/>
        <end position="64"/>
    </location>
</feature>
<gene>
    <name evidence="3" type="ORF">DK847_13185</name>
</gene>
<proteinExistence type="predicted"/>
<sequence length="590" mass="61385">MMSKFPRRMVRFGKDESGAAFIYFTMTLPVLIALTSMAVDLGYVWYVKTRLQVAADMGALAGASKLYTDNAKAVTDLATTYVNSNLPSDWTGGGKTTASGKPKIECLTTISNMGLTCSSLSGGNALRVTVNAKAPLFFATMLGFKSINLSAEAMVTGGGSAPPPLNVAIVLDATASMAQSLGTSCGSLTSPKKVECASLAAKTLMTKLWASVDQVALYAYPAFDTASKDIITCKTGASGSANWINYSTLTSTPNYRLVDFNDTFTDKGTPPTTGLDVTNPLVKAFGKTPTAAPKNDTTTCNGLNSAAIGVGTSIADAIVQAQNDLIAANDALVAKGEPKRQNVLIVLSDGDANGNSKSLLSANPPDDFRPGTDLYGKTSSSWVVDVHRMMDQCQAAVTAAKAAAATGTWVYSIAFAAPSTAKGSCFTDRPVTTVIKTATSTPALTSADNIVTTRSCSSSNKCKAIASAPTSQITSTIKAQVASTSQVAVTTWGKTIVTTCTKPDGSTSGTCTTTLTPSKVQTDTYDLTKYDTTACATMRAIASDPSKFYSTDGNTKCASSANPNFTDLVKIFNNVAASIMKKRRIPSSTT</sequence>
<dbReference type="Gene3D" id="3.40.50.410">
    <property type="entry name" value="von Willebrand factor, type A domain"/>
    <property type="match status" value="1"/>
</dbReference>
<dbReference type="RefSeq" id="WP_111198994.1">
    <property type="nucleotide sequence ID" value="NZ_QKVK01000006.1"/>
</dbReference>
<organism evidence="3 4">
    <name type="scientific">Aestuariivirga litoralis</name>
    <dbReference type="NCBI Taxonomy" id="2650924"/>
    <lineage>
        <taxon>Bacteria</taxon>
        <taxon>Pseudomonadati</taxon>
        <taxon>Pseudomonadota</taxon>
        <taxon>Alphaproteobacteria</taxon>
        <taxon>Hyphomicrobiales</taxon>
        <taxon>Aestuariivirgaceae</taxon>
        <taxon>Aestuariivirga</taxon>
    </lineage>
</organism>
<dbReference type="EMBL" id="QKVK01000006">
    <property type="protein sequence ID" value="PZF76158.1"/>
    <property type="molecule type" value="Genomic_DNA"/>
</dbReference>
<name>A0A2W2B7T3_9HYPH</name>
<keyword evidence="1" id="KW-0472">Membrane</keyword>
<protein>
    <recommendedName>
        <fullName evidence="2">Putative Flp pilus-assembly TadG-like N-terminal domain-containing protein</fullName>
    </recommendedName>
</protein>
<evidence type="ECO:0000313" key="3">
    <source>
        <dbReference type="EMBL" id="PZF76158.1"/>
    </source>
</evidence>
<dbReference type="Proteomes" id="UP000248795">
    <property type="component" value="Unassembled WGS sequence"/>
</dbReference>
<reference evidence="4" key="1">
    <citation type="submission" date="2018-06" db="EMBL/GenBank/DDBJ databases">
        <title>Aestuariibacter litoralis strain KCTC 52945T.</title>
        <authorList>
            <person name="Li X."/>
            <person name="Salam N."/>
            <person name="Li J.-L."/>
            <person name="Chen Y.-M."/>
            <person name="Yang Z.-W."/>
            <person name="Zhang L.-Y."/>
            <person name="Han M.-X."/>
            <person name="Xiao M."/>
            <person name="Li W.-J."/>
        </authorList>
    </citation>
    <scope>NUCLEOTIDE SEQUENCE [LARGE SCALE GENOMIC DNA]</scope>
    <source>
        <strain evidence="4">KCTC 52945</strain>
    </source>
</reference>
<feature type="transmembrane region" description="Helical" evidence="1">
    <location>
        <begin position="21"/>
        <end position="46"/>
    </location>
</feature>
<keyword evidence="1" id="KW-1133">Transmembrane helix</keyword>
<dbReference type="Pfam" id="PF13400">
    <property type="entry name" value="Tad"/>
    <property type="match status" value="1"/>
</dbReference>
<evidence type="ECO:0000256" key="1">
    <source>
        <dbReference type="SAM" id="Phobius"/>
    </source>
</evidence>
<dbReference type="InterPro" id="IPR036465">
    <property type="entry name" value="vWFA_dom_sf"/>
</dbReference>
<evidence type="ECO:0000259" key="2">
    <source>
        <dbReference type="Pfam" id="PF13400"/>
    </source>
</evidence>